<dbReference type="PANTHER" id="PTHR43384:SF4">
    <property type="entry name" value="CELLULOSE BIOSYNTHESIS PROTEIN BCSQ-RELATED"/>
    <property type="match status" value="1"/>
</dbReference>
<dbReference type="GO" id="GO:0051782">
    <property type="term" value="P:negative regulation of cell division"/>
    <property type="evidence" value="ECO:0007669"/>
    <property type="project" value="TreeGrafter"/>
</dbReference>
<dbReference type="GO" id="GO:0005829">
    <property type="term" value="C:cytosol"/>
    <property type="evidence" value="ECO:0007669"/>
    <property type="project" value="TreeGrafter"/>
</dbReference>
<accession>A0A1F6TSQ7</accession>
<dbReference type="AlphaFoldDB" id="A0A1F6TSQ7"/>
<dbReference type="Gene3D" id="3.40.50.300">
    <property type="entry name" value="P-loop containing nucleotide triphosphate hydrolases"/>
    <property type="match status" value="1"/>
</dbReference>
<dbReference type="CDD" id="cd02038">
    <property type="entry name" value="FlhG-like"/>
    <property type="match status" value="1"/>
</dbReference>
<comment type="caution">
    <text evidence="3">The sequence shown here is derived from an EMBL/GenBank/DDBJ whole genome shotgun (WGS) entry which is preliminary data.</text>
</comment>
<sequence>MPIKQNVAIDPAEGAGRLARPRPVRVIAVTSGKGGVGKTNVAVNLAMAMAARGKQTMLLDADLALASVDVLLGLTPTYNLAHVVNGECALEDVIVDGANGLKIIPAASGIKRMADLSPVEHGGLISAFGELGRNLDVLIVDTAAGIADSVTSFARACQEVIVVVCDEPASISGAYALIKVLSRDHGQSRVHILANMAQTPNDGRALYGKLARESERSLDVTLDYMGSVPYDEYLRKAVQKQRAVVEAYPNSKSATAFNKLAAVADKWPIAQVAAGHVQFFFERMLQAQDAEVRAWV</sequence>
<dbReference type="InterPro" id="IPR027417">
    <property type="entry name" value="P-loop_NTPase"/>
</dbReference>
<gene>
    <name evidence="3" type="ORF">A2151_02810</name>
</gene>
<dbReference type="FunFam" id="3.40.50.300:FF:000158">
    <property type="entry name" value="Site-determining protein"/>
    <property type="match status" value="1"/>
</dbReference>
<proteinExistence type="predicted"/>
<dbReference type="Proteomes" id="UP000178885">
    <property type="component" value="Unassembled WGS sequence"/>
</dbReference>
<dbReference type="GO" id="GO:0005524">
    <property type="term" value="F:ATP binding"/>
    <property type="evidence" value="ECO:0007669"/>
    <property type="project" value="UniProtKB-KW"/>
</dbReference>
<organism evidence="3 4">
    <name type="scientific">Candidatus Muproteobacteria bacterium RBG_16_65_34</name>
    <dbReference type="NCBI Taxonomy" id="1817760"/>
    <lineage>
        <taxon>Bacteria</taxon>
        <taxon>Pseudomonadati</taxon>
        <taxon>Pseudomonadota</taxon>
        <taxon>Candidatus Muproteobacteria</taxon>
    </lineage>
</organism>
<dbReference type="PIRSF" id="PIRSF003092">
    <property type="entry name" value="MinD"/>
    <property type="match status" value="1"/>
</dbReference>
<dbReference type="InterPro" id="IPR025501">
    <property type="entry name" value="MinD_FleN"/>
</dbReference>
<dbReference type="InterPro" id="IPR033875">
    <property type="entry name" value="FlhG"/>
</dbReference>
<name>A0A1F6TSQ7_9PROT</name>
<dbReference type="InterPro" id="IPR033756">
    <property type="entry name" value="YlxH/NBP35"/>
</dbReference>
<evidence type="ECO:0000313" key="3">
    <source>
        <dbReference type="EMBL" id="OGI48102.1"/>
    </source>
</evidence>
<dbReference type="InterPro" id="IPR050625">
    <property type="entry name" value="ParA/MinD_ATPase"/>
</dbReference>
<keyword evidence="2" id="KW-0067">ATP-binding</keyword>
<evidence type="ECO:0000313" key="4">
    <source>
        <dbReference type="Proteomes" id="UP000178885"/>
    </source>
</evidence>
<dbReference type="Pfam" id="PF10609">
    <property type="entry name" value="ParA"/>
    <property type="match status" value="1"/>
</dbReference>
<dbReference type="PANTHER" id="PTHR43384">
    <property type="entry name" value="SEPTUM SITE-DETERMINING PROTEIN MIND HOMOLOG, CHLOROPLASTIC-RELATED"/>
    <property type="match status" value="1"/>
</dbReference>
<keyword evidence="1" id="KW-0547">Nucleotide-binding</keyword>
<evidence type="ECO:0000256" key="1">
    <source>
        <dbReference type="ARBA" id="ARBA00022741"/>
    </source>
</evidence>
<evidence type="ECO:0000256" key="2">
    <source>
        <dbReference type="ARBA" id="ARBA00022840"/>
    </source>
</evidence>
<dbReference type="EMBL" id="MFSU01000037">
    <property type="protein sequence ID" value="OGI48102.1"/>
    <property type="molecule type" value="Genomic_DNA"/>
</dbReference>
<protein>
    <submittedName>
        <fullName evidence="3">Cobyrinic acid a,c-diamide synthase</fullName>
    </submittedName>
</protein>
<reference evidence="3 4" key="1">
    <citation type="journal article" date="2016" name="Nat. Commun.">
        <title>Thousands of microbial genomes shed light on interconnected biogeochemical processes in an aquifer system.</title>
        <authorList>
            <person name="Anantharaman K."/>
            <person name="Brown C.T."/>
            <person name="Hug L.A."/>
            <person name="Sharon I."/>
            <person name="Castelle C.J."/>
            <person name="Probst A.J."/>
            <person name="Thomas B.C."/>
            <person name="Singh A."/>
            <person name="Wilkins M.J."/>
            <person name="Karaoz U."/>
            <person name="Brodie E.L."/>
            <person name="Williams K.H."/>
            <person name="Hubbard S.S."/>
            <person name="Banfield J.F."/>
        </authorList>
    </citation>
    <scope>NUCLEOTIDE SEQUENCE [LARGE SCALE GENOMIC DNA]</scope>
</reference>
<dbReference type="STRING" id="1817760.A2151_02810"/>
<dbReference type="SUPFAM" id="SSF52540">
    <property type="entry name" value="P-loop containing nucleoside triphosphate hydrolases"/>
    <property type="match status" value="1"/>
</dbReference>
<dbReference type="GO" id="GO:0009898">
    <property type="term" value="C:cytoplasmic side of plasma membrane"/>
    <property type="evidence" value="ECO:0007669"/>
    <property type="project" value="TreeGrafter"/>
</dbReference>
<dbReference type="GO" id="GO:0016887">
    <property type="term" value="F:ATP hydrolysis activity"/>
    <property type="evidence" value="ECO:0007669"/>
    <property type="project" value="TreeGrafter"/>
</dbReference>